<accession>A0ACC0AQV3</accession>
<name>A0ACC0AQV3_CATRO</name>
<keyword evidence="2" id="KW-1185">Reference proteome</keyword>
<gene>
    <name evidence="1" type="ORF">M9H77_22572</name>
</gene>
<sequence>MKSPSISTQKLILLCLPPETATGKMMQSHLQLSWPIDNYGYCGFDTGLYGFADQNDFSSSFTPEDCSEISFDSYFASTIDPDSLVEFPCFYGEKQAMETMTQSIMEDLEPISSCRLEDTCRWMNESDSDDHLSSQLTSETDLWSPCPVLEQSETPASNMTLNLPGNNSMELDIQLVLQHLLRAYCEAKENGHEELADVLVKRINEKINPLGNSIERVAFNLFQTTTENQGGYLSQQSIKNFEAAFKAFYQWYPHGRFAHFTANSVILEAIPNDAEIVQIVDFDMGEGIQWAPMIEAISMTGKVLKLTSIKSEDESTSTEWRFEETRRRLCDHARCFGLNLHVEETTIENLSAEIKRMKMAGEFREWVAFNCMVGLPHMGRRQSRSRIMDFLRIAKELSANHGSRRGIIAFGDGEPEAGESYTSFFSGKLLHYQALFESVECNFPSYLSEARIAMESLFLSPYVSSQSWFQQWKETSEGGKETIVGFDGWRMSKESLIEAQEMVNEKESCYKVKIEGKGENKMVLEWKDIPLVRVSIWVYEADNPTTQQTVNLARKEQ</sequence>
<organism evidence="1 2">
    <name type="scientific">Catharanthus roseus</name>
    <name type="common">Madagascar periwinkle</name>
    <name type="synonym">Vinca rosea</name>
    <dbReference type="NCBI Taxonomy" id="4058"/>
    <lineage>
        <taxon>Eukaryota</taxon>
        <taxon>Viridiplantae</taxon>
        <taxon>Streptophyta</taxon>
        <taxon>Embryophyta</taxon>
        <taxon>Tracheophyta</taxon>
        <taxon>Spermatophyta</taxon>
        <taxon>Magnoliopsida</taxon>
        <taxon>eudicotyledons</taxon>
        <taxon>Gunneridae</taxon>
        <taxon>Pentapetalae</taxon>
        <taxon>asterids</taxon>
        <taxon>lamiids</taxon>
        <taxon>Gentianales</taxon>
        <taxon>Apocynaceae</taxon>
        <taxon>Rauvolfioideae</taxon>
        <taxon>Vinceae</taxon>
        <taxon>Catharanthinae</taxon>
        <taxon>Catharanthus</taxon>
    </lineage>
</organism>
<evidence type="ECO:0000313" key="1">
    <source>
        <dbReference type="EMBL" id="KAI5663249.1"/>
    </source>
</evidence>
<dbReference type="Proteomes" id="UP001060085">
    <property type="component" value="Linkage Group LG05"/>
</dbReference>
<comment type="caution">
    <text evidence="1">The sequence shown here is derived from an EMBL/GenBank/DDBJ whole genome shotgun (WGS) entry which is preliminary data.</text>
</comment>
<protein>
    <submittedName>
        <fullName evidence="1">Uncharacterized protein</fullName>
    </submittedName>
</protein>
<dbReference type="EMBL" id="CM044705">
    <property type="protein sequence ID" value="KAI5663249.1"/>
    <property type="molecule type" value="Genomic_DNA"/>
</dbReference>
<evidence type="ECO:0000313" key="2">
    <source>
        <dbReference type="Proteomes" id="UP001060085"/>
    </source>
</evidence>
<reference evidence="2" key="1">
    <citation type="journal article" date="2023" name="Nat. Plants">
        <title>Single-cell RNA sequencing provides a high-resolution roadmap for understanding the multicellular compartmentation of specialized metabolism.</title>
        <authorList>
            <person name="Sun S."/>
            <person name="Shen X."/>
            <person name="Li Y."/>
            <person name="Li Y."/>
            <person name="Wang S."/>
            <person name="Li R."/>
            <person name="Zhang H."/>
            <person name="Shen G."/>
            <person name="Guo B."/>
            <person name="Wei J."/>
            <person name="Xu J."/>
            <person name="St-Pierre B."/>
            <person name="Chen S."/>
            <person name="Sun C."/>
        </authorList>
    </citation>
    <scope>NUCLEOTIDE SEQUENCE [LARGE SCALE GENOMIC DNA]</scope>
</reference>
<proteinExistence type="predicted"/>